<proteinExistence type="predicted"/>
<feature type="region of interest" description="Disordered" evidence="1">
    <location>
        <begin position="99"/>
        <end position="128"/>
    </location>
</feature>
<sequence length="171" mass="19832">MVAARPISSTKAEFHVRRFCPRFSGIGTIVLVWKTARQQSDNQCQHLWERQLLKLVGAVREKRPKPLSVTFLQDNARPDTLQSRRHIFKKPGWITAEHRPCSRDTRSTGLRSFPRPEAASAREKKKRRSQLAQGDLTDFFGCQSHYFWDKGMSLPSKWFYISDHDCDGTVE</sequence>
<name>A0AAD5MQH8_PARTN</name>
<organism evidence="2 3">
    <name type="scientific">Parelaphostrongylus tenuis</name>
    <name type="common">Meningeal worm</name>
    <dbReference type="NCBI Taxonomy" id="148309"/>
    <lineage>
        <taxon>Eukaryota</taxon>
        <taxon>Metazoa</taxon>
        <taxon>Ecdysozoa</taxon>
        <taxon>Nematoda</taxon>
        <taxon>Chromadorea</taxon>
        <taxon>Rhabditida</taxon>
        <taxon>Rhabditina</taxon>
        <taxon>Rhabditomorpha</taxon>
        <taxon>Strongyloidea</taxon>
        <taxon>Metastrongylidae</taxon>
        <taxon>Parelaphostrongylus</taxon>
    </lineage>
</organism>
<dbReference type="EMBL" id="JAHQIW010004567">
    <property type="protein sequence ID" value="KAJ1362940.1"/>
    <property type="molecule type" value="Genomic_DNA"/>
</dbReference>
<evidence type="ECO:0000256" key="1">
    <source>
        <dbReference type="SAM" id="MobiDB-lite"/>
    </source>
</evidence>
<dbReference type="Proteomes" id="UP001196413">
    <property type="component" value="Unassembled WGS sequence"/>
</dbReference>
<dbReference type="AlphaFoldDB" id="A0AAD5MQH8"/>
<dbReference type="Gene3D" id="3.30.420.10">
    <property type="entry name" value="Ribonuclease H-like superfamily/Ribonuclease H"/>
    <property type="match status" value="1"/>
</dbReference>
<gene>
    <name evidence="2" type="ORF">KIN20_022668</name>
</gene>
<dbReference type="GO" id="GO:0003676">
    <property type="term" value="F:nucleic acid binding"/>
    <property type="evidence" value="ECO:0007669"/>
    <property type="project" value="InterPro"/>
</dbReference>
<accession>A0AAD5MQH8</accession>
<comment type="caution">
    <text evidence="2">The sequence shown here is derived from an EMBL/GenBank/DDBJ whole genome shotgun (WGS) entry which is preliminary data.</text>
</comment>
<evidence type="ECO:0000313" key="2">
    <source>
        <dbReference type="EMBL" id="KAJ1362940.1"/>
    </source>
</evidence>
<reference evidence="2" key="1">
    <citation type="submission" date="2021-06" db="EMBL/GenBank/DDBJ databases">
        <title>Parelaphostrongylus tenuis whole genome reference sequence.</title>
        <authorList>
            <person name="Garwood T.J."/>
            <person name="Larsen P.A."/>
            <person name="Fountain-Jones N.M."/>
            <person name="Garbe J.R."/>
            <person name="Macchietto M.G."/>
            <person name="Kania S.A."/>
            <person name="Gerhold R.W."/>
            <person name="Richards J.E."/>
            <person name="Wolf T.M."/>
        </authorList>
    </citation>
    <scope>NUCLEOTIDE SEQUENCE</scope>
    <source>
        <strain evidence="2">MNPRO001-30</strain>
        <tissue evidence="2">Meninges</tissue>
    </source>
</reference>
<keyword evidence="3" id="KW-1185">Reference proteome</keyword>
<evidence type="ECO:0000313" key="3">
    <source>
        <dbReference type="Proteomes" id="UP001196413"/>
    </source>
</evidence>
<dbReference type="InterPro" id="IPR036397">
    <property type="entry name" value="RNaseH_sf"/>
</dbReference>
<protein>
    <submittedName>
        <fullName evidence="2">Uncharacterized protein</fullName>
    </submittedName>
</protein>